<dbReference type="EMBL" id="JBBPBK010000003">
    <property type="protein sequence ID" value="KAK9288024.1"/>
    <property type="molecule type" value="Genomic_DNA"/>
</dbReference>
<evidence type="ECO:0000256" key="2">
    <source>
        <dbReference type="ARBA" id="ARBA00022679"/>
    </source>
</evidence>
<accession>A0AAP0X0L3</accession>
<dbReference type="PROSITE" id="PS00375">
    <property type="entry name" value="UDPGT"/>
    <property type="match status" value="1"/>
</dbReference>
<dbReference type="InterPro" id="IPR002213">
    <property type="entry name" value="UDP_glucos_trans"/>
</dbReference>
<organism evidence="4 5">
    <name type="scientific">Liquidambar formosana</name>
    <name type="common">Formosan gum</name>
    <dbReference type="NCBI Taxonomy" id="63359"/>
    <lineage>
        <taxon>Eukaryota</taxon>
        <taxon>Viridiplantae</taxon>
        <taxon>Streptophyta</taxon>
        <taxon>Embryophyta</taxon>
        <taxon>Tracheophyta</taxon>
        <taxon>Spermatophyta</taxon>
        <taxon>Magnoliopsida</taxon>
        <taxon>eudicotyledons</taxon>
        <taxon>Gunneridae</taxon>
        <taxon>Pentapetalae</taxon>
        <taxon>Saxifragales</taxon>
        <taxon>Altingiaceae</taxon>
        <taxon>Liquidambar</taxon>
    </lineage>
</organism>
<evidence type="ECO:0000313" key="5">
    <source>
        <dbReference type="Proteomes" id="UP001415857"/>
    </source>
</evidence>
<dbReference type="CDD" id="cd03784">
    <property type="entry name" value="GT1_Gtf-like"/>
    <property type="match status" value="1"/>
</dbReference>
<dbReference type="Gene3D" id="3.40.50.2000">
    <property type="entry name" value="Glycogen Phosphorylase B"/>
    <property type="match status" value="2"/>
</dbReference>
<proteinExistence type="inferred from homology"/>
<dbReference type="Proteomes" id="UP001415857">
    <property type="component" value="Unassembled WGS sequence"/>
</dbReference>
<protein>
    <recommendedName>
        <fullName evidence="6">UDP-glycosyltransferases domain-containing protein</fullName>
    </recommendedName>
</protein>
<reference evidence="4 5" key="1">
    <citation type="journal article" date="2024" name="Plant J.">
        <title>Genome sequences and population genomics reveal climatic adaptation and genomic divergence between two closely related sweetgum species.</title>
        <authorList>
            <person name="Xu W.Q."/>
            <person name="Ren C.Q."/>
            <person name="Zhang X.Y."/>
            <person name="Comes H.P."/>
            <person name="Liu X.H."/>
            <person name="Li Y.G."/>
            <person name="Kettle C.J."/>
            <person name="Jalonen R."/>
            <person name="Gaisberger H."/>
            <person name="Ma Y.Z."/>
            <person name="Qiu Y.X."/>
        </authorList>
    </citation>
    <scope>NUCLEOTIDE SEQUENCE [LARGE SCALE GENOMIC DNA]</scope>
    <source>
        <strain evidence="4">Hangzhou</strain>
    </source>
</reference>
<gene>
    <name evidence="4" type="ORF">L1049_016469</name>
</gene>
<comment type="similarity">
    <text evidence="1 3">Belongs to the UDP-glycosyltransferase family.</text>
</comment>
<evidence type="ECO:0000256" key="3">
    <source>
        <dbReference type="RuleBase" id="RU003718"/>
    </source>
</evidence>
<dbReference type="SUPFAM" id="SSF53756">
    <property type="entry name" value="UDP-Glycosyltransferase/glycogen phosphorylase"/>
    <property type="match status" value="1"/>
</dbReference>
<keyword evidence="5" id="KW-1185">Reference proteome</keyword>
<dbReference type="InterPro" id="IPR035595">
    <property type="entry name" value="UDP_glycos_trans_CS"/>
</dbReference>
<name>A0AAP0X0L3_LIQFO</name>
<dbReference type="GO" id="GO:0035251">
    <property type="term" value="F:UDP-glucosyltransferase activity"/>
    <property type="evidence" value="ECO:0007669"/>
    <property type="project" value="TreeGrafter"/>
</dbReference>
<sequence length="339" mass="38099">MWQHLPHRATESDEFLLPGFPDRCRFHRSKIHRFLRVADGTDAWSRFFQPQISHSLRSYGWLCNTAEEIEPLGLEILRNYTKLPVWTIGPLLPQAMLNNNSSSSTRSVFGQRAGKEPGISPERCLQWLDSHPQSSVLYISFGSQNTISPSQMMELAIGLEESQKPFIWVIRPPFGFDLKGEFRAEWLPQGFEQRTATSGQGLLVHKWAPQLEILSHKSTGAFLSHCGWNSALESLSQGVPLIGWPLAAEQAYNSKMLMEEMGVCVELTAGVQSEIEGKEVKRVIELVMEEKGKGGEMKKKAVQIGEQMRAAVREEGSQKGSSLRAMDDFIADILSKRQG</sequence>
<keyword evidence="3" id="KW-0328">Glycosyltransferase</keyword>
<evidence type="ECO:0000256" key="1">
    <source>
        <dbReference type="ARBA" id="ARBA00009995"/>
    </source>
</evidence>
<keyword evidence="2 3" id="KW-0808">Transferase</keyword>
<comment type="caution">
    <text evidence="4">The sequence shown here is derived from an EMBL/GenBank/DDBJ whole genome shotgun (WGS) entry which is preliminary data.</text>
</comment>
<dbReference type="PANTHER" id="PTHR48047:SF107">
    <property type="entry name" value="UDP-GLYCOSYLTRANSFERASE 92A1-LIKE"/>
    <property type="match status" value="1"/>
</dbReference>
<evidence type="ECO:0008006" key="6">
    <source>
        <dbReference type="Google" id="ProtNLM"/>
    </source>
</evidence>
<evidence type="ECO:0000313" key="4">
    <source>
        <dbReference type="EMBL" id="KAK9288024.1"/>
    </source>
</evidence>
<dbReference type="FunFam" id="3.40.50.2000:FF:000064">
    <property type="entry name" value="Glycosyltransferase"/>
    <property type="match status" value="1"/>
</dbReference>
<dbReference type="AlphaFoldDB" id="A0AAP0X0L3"/>
<dbReference type="PANTHER" id="PTHR48047">
    <property type="entry name" value="GLYCOSYLTRANSFERASE"/>
    <property type="match status" value="1"/>
</dbReference>
<dbReference type="Pfam" id="PF00201">
    <property type="entry name" value="UDPGT"/>
    <property type="match status" value="1"/>
</dbReference>